<dbReference type="STRING" id="857340.A0A086TFW6"/>
<feature type="compositionally biased region" description="Basic and acidic residues" evidence="1">
    <location>
        <begin position="78"/>
        <end position="95"/>
    </location>
</feature>
<feature type="compositionally biased region" description="Basic and acidic residues" evidence="1">
    <location>
        <begin position="156"/>
        <end position="171"/>
    </location>
</feature>
<evidence type="ECO:0000313" key="3">
    <source>
        <dbReference type="Proteomes" id="UP000029964"/>
    </source>
</evidence>
<feature type="region of interest" description="Disordered" evidence="1">
    <location>
        <begin position="77"/>
        <end position="171"/>
    </location>
</feature>
<dbReference type="Gene3D" id="1.20.120.20">
    <property type="entry name" value="Apolipoprotein"/>
    <property type="match status" value="1"/>
</dbReference>
<keyword evidence="3" id="KW-1185">Reference proteome</keyword>
<sequence>MSSITGIVSRRAAMVPRALVAAQVHAPVATRAFTTTPVTQKTPTESVKEGLKKVDRAVSDKIVTGIDAATSAAHKIKGQAEHVSGEAGGKAEELKGAAQGMASEAKGKAENMSGDVGGKAGEVKGAAKGMASEAKGKAESVASEAEGKAKGAASEAEGKVKSAAEKAKQKL</sequence>
<evidence type="ECO:0000256" key="1">
    <source>
        <dbReference type="SAM" id="MobiDB-lite"/>
    </source>
</evidence>
<reference evidence="3" key="1">
    <citation type="journal article" date="2014" name="Genome Announc.">
        <title>Genome sequence and annotation of Acremonium chrysogenum, producer of the beta-lactam antibiotic cephalosporin C.</title>
        <authorList>
            <person name="Terfehr D."/>
            <person name="Dahlmann T.A."/>
            <person name="Specht T."/>
            <person name="Zadra I."/>
            <person name="Kuernsteiner H."/>
            <person name="Kueck U."/>
        </authorList>
    </citation>
    <scope>NUCLEOTIDE SEQUENCE [LARGE SCALE GENOMIC DNA]</scope>
    <source>
        <strain evidence="3">ATCC 11550 / CBS 779.69 / DSM 880 / IAM 14645 / JCM 23072 / IMI 49137</strain>
    </source>
</reference>
<proteinExistence type="predicted"/>
<name>A0A086TFW6_HAPC1</name>
<comment type="caution">
    <text evidence="2">The sequence shown here is derived from an EMBL/GenBank/DDBJ whole genome shotgun (WGS) entry which is preliminary data.</text>
</comment>
<dbReference type="OrthoDB" id="4023585at2759"/>
<organism evidence="2 3">
    <name type="scientific">Hapsidospora chrysogenum (strain ATCC 11550 / CBS 779.69 / DSM 880 / IAM 14645 / JCM 23072 / IMI 49137)</name>
    <name type="common">Acremonium chrysogenum</name>
    <dbReference type="NCBI Taxonomy" id="857340"/>
    <lineage>
        <taxon>Eukaryota</taxon>
        <taxon>Fungi</taxon>
        <taxon>Dikarya</taxon>
        <taxon>Ascomycota</taxon>
        <taxon>Pezizomycotina</taxon>
        <taxon>Sordariomycetes</taxon>
        <taxon>Hypocreomycetidae</taxon>
        <taxon>Hypocreales</taxon>
        <taxon>Bionectriaceae</taxon>
        <taxon>Hapsidospora</taxon>
    </lineage>
</organism>
<evidence type="ECO:0000313" key="2">
    <source>
        <dbReference type="EMBL" id="KFH48248.1"/>
    </source>
</evidence>
<dbReference type="AlphaFoldDB" id="A0A086TFW6"/>
<dbReference type="EMBL" id="JPKY01000004">
    <property type="protein sequence ID" value="KFH48248.1"/>
    <property type="molecule type" value="Genomic_DNA"/>
</dbReference>
<protein>
    <submittedName>
        <fullName evidence="2">Uncharacterized protein</fullName>
    </submittedName>
</protein>
<dbReference type="HOGENOM" id="CLU_128874_0_0_1"/>
<gene>
    <name evidence="2" type="ORF">ACRE_008320</name>
</gene>
<accession>A0A086TFW6</accession>
<dbReference type="Proteomes" id="UP000029964">
    <property type="component" value="Unassembled WGS sequence"/>
</dbReference>